<accession>A0ABP7L6A0</accession>
<sequence length="270" mass="27287">MNKFLLLSASVFAACASPALAVDTVASSDATAMGNALAGSGFHLTGATLNSDTQNGFFTNGSAIGISQGVVLTTGSLGCVGNANTSGSCTGGGANSSLVLTFTLDSDSLFFNYVFGSEEYNEYVGSQFNDSFQLLLNGPGFSNVNLAQVPGGGGDVTINNVNLGSNSAYYNNNSPAVYPFELDGFTDVLTASAAGLTPGATYTLSFNIADVGDANYDSAVFVQGGTIGTTPTPPGAVPEPSTWAMMLAGFGAIGFAARRGRKAQFGTRLA</sequence>
<dbReference type="InterPro" id="IPR049804">
    <property type="entry name" value="Choice_anch_L"/>
</dbReference>
<evidence type="ECO:0000259" key="2">
    <source>
        <dbReference type="Pfam" id="PF07589"/>
    </source>
</evidence>
<gene>
    <name evidence="3" type="ORF">GCM10022276_12540</name>
</gene>
<reference evidence="4" key="1">
    <citation type="journal article" date="2019" name="Int. J. Syst. Evol. Microbiol.">
        <title>The Global Catalogue of Microorganisms (GCM) 10K type strain sequencing project: providing services to taxonomists for standard genome sequencing and annotation.</title>
        <authorList>
            <consortium name="The Broad Institute Genomics Platform"/>
            <consortium name="The Broad Institute Genome Sequencing Center for Infectious Disease"/>
            <person name="Wu L."/>
            <person name="Ma J."/>
        </authorList>
    </citation>
    <scope>NUCLEOTIDE SEQUENCE [LARGE SCALE GENOMIC DNA]</scope>
    <source>
        <strain evidence="4">JCM 17543</strain>
    </source>
</reference>
<dbReference type="InterPro" id="IPR013424">
    <property type="entry name" value="Ice-binding_C"/>
</dbReference>
<dbReference type="RefSeq" id="WP_344698819.1">
    <property type="nucleotide sequence ID" value="NZ_BAABBM010000001.1"/>
</dbReference>
<dbReference type="Pfam" id="PF07589">
    <property type="entry name" value="PEP-CTERM"/>
    <property type="match status" value="1"/>
</dbReference>
<dbReference type="EMBL" id="BAABBM010000001">
    <property type="protein sequence ID" value="GAA3894923.1"/>
    <property type="molecule type" value="Genomic_DNA"/>
</dbReference>
<feature type="domain" description="Ice-binding protein C-terminal" evidence="2">
    <location>
        <begin position="236"/>
        <end position="259"/>
    </location>
</feature>
<evidence type="ECO:0000313" key="3">
    <source>
        <dbReference type="EMBL" id="GAA3894923.1"/>
    </source>
</evidence>
<dbReference type="NCBIfam" id="TIGR02595">
    <property type="entry name" value="PEP_CTERM"/>
    <property type="match status" value="1"/>
</dbReference>
<dbReference type="Proteomes" id="UP001500827">
    <property type="component" value="Unassembled WGS sequence"/>
</dbReference>
<proteinExistence type="predicted"/>
<keyword evidence="4" id="KW-1185">Reference proteome</keyword>
<dbReference type="PROSITE" id="PS51257">
    <property type="entry name" value="PROKAR_LIPOPROTEIN"/>
    <property type="match status" value="1"/>
</dbReference>
<organism evidence="3 4">
    <name type="scientific">Sphingomonas limnosediminicola</name>
    <dbReference type="NCBI Taxonomy" id="940133"/>
    <lineage>
        <taxon>Bacteria</taxon>
        <taxon>Pseudomonadati</taxon>
        <taxon>Pseudomonadota</taxon>
        <taxon>Alphaproteobacteria</taxon>
        <taxon>Sphingomonadales</taxon>
        <taxon>Sphingomonadaceae</taxon>
        <taxon>Sphingomonas</taxon>
    </lineage>
</organism>
<name>A0ABP7L6A0_9SPHN</name>
<feature type="chain" id="PRO_5047161805" description="Ice-binding protein C-terminal domain-containing protein" evidence="1">
    <location>
        <begin position="22"/>
        <end position="270"/>
    </location>
</feature>
<evidence type="ECO:0000256" key="1">
    <source>
        <dbReference type="SAM" id="SignalP"/>
    </source>
</evidence>
<comment type="caution">
    <text evidence="3">The sequence shown here is derived from an EMBL/GenBank/DDBJ whole genome shotgun (WGS) entry which is preliminary data.</text>
</comment>
<dbReference type="NCBIfam" id="NF038133">
    <property type="entry name" value="choice_anch_L"/>
    <property type="match status" value="1"/>
</dbReference>
<dbReference type="NCBIfam" id="NF035944">
    <property type="entry name" value="PEPxxWA-CTERM"/>
    <property type="match status" value="1"/>
</dbReference>
<feature type="signal peptide" evidence="1">
    <location>
        <begin position="1"/>
        <end position="21"/>
    </location>
</feature>
<keyword evidence="1" id="KW-0732">Signal</keyword>
<protein>
    <recommendedName>
        <fullName evidence="2">Ice-binding protein C-terminal domain-containing protein</fullName>
    </recommendedName>
</protein>
<evidence type="ECO:0000313" key="4">
    <source>
        <dbReference type="Proteomes" id="UP001500827"/>
    </source>
</evidence>